<dbReference type="CDD" id="cd00609">
    <property type="entry name" value="AAT_like"/>
    <property type="match status" value="1"/>
</dbReference>
<dbReference type="GO" id="GO:0030170">
    <property type="term" value="F:pyridoxal phosphate binding"/>
    <property type="evidence" value="ECO:0007669"/>
    <property type="project" value="InterPro"/>
</dbReference>
<evidence type="ECO:0000313" key="6">
    <source>
        <dbReference type="Proteomes" id="UP000239706"/>
    </source>
</evidence>
<evidence type="ECO:0000256" key="3">
    <source>
        <dbReference type="ARBA" id="ARBA00022679"/>
    </source>
</evidence>
<keyword evidence="6" id="KW-1185">Reference proteome</keyword>
<evidence type="ECO:0000256" key="1">
    <source>
        <dbReference type="ARBA" id="ARBA00001933"/>
    </source>
</evidence>
<dbReference type="PANTHER" id="PTHR42832:SF3">
    <property type="entry name" value="L-GLUTAMINE--4-(METHYLSULFANYL)-2-OXOBUTANOATE AMINOTRANSFERASE"/>
    <property type="match status" value="1"/>
</dbReference>
<dbReference type="GO" id="GO:0010285">
    <property type="term" value="F:L,L-diaminopimelate aminotransferase activity"/>
    <property type="evidence" value="ECO:0007669"/>
    <property type="project" value="UniProtKB-EC"/>
</dbReference>
<protein>
    <submittedName>
        <fullName evidence="5">LL-diaminopimelate aminotransferase</fullName>
        <ecNumber evidence="5">2.6.1.83</ecNumber>
    </submittedName>
</protein>
<organism evidence="5 6">
    <name type="scientific">Clostridium liquoris</name>
    <dbReference type="NCBI Taxonomy" id="1289519"/>
    <lineage>
        <taxon>Bacteria</taxon>
        <taxon>Bacillati</taxon>
        <taxon>Bacillota</taxon>
        <taxon>Clostridia</taxon>
        <taxon>Eubacteriales</taxon>
        <taxon>Clostridiaceae</taxon>
        <taxon>Clostridium</taxon>
    </lineage>
</organism>
<gene>
    <name evidence="5" type="primary">dapL</name>
    <name evidence="5" type="ORF">CLLI_12080</name>
</gene>
<comment type="caution">
    <text evidence="5">The sequence shown here is derived from an EMBL/GenBank/DDBJ whole genome shotgun (WGS) entry which is preliminary data.</text>
</comment>
<dbReference type="PANTHER" id="PTHR42832">
    <property type="entry name" value="AMINO ACID AMINOTRANSFERASE"/>
    <property type="match status" value="1"/>
</dbReference>
<dbReference type="InterPro" id="IPR004839">
    <property type="entry name" value="Aminotransferase_I/II_large"/>
</dbReference>
<dbReference type="SUPFAM" id="SSF53383">
    <property type="entry name" value="PLP-dependent transferases"/>
    <property type="match status" value="1"/>
</dbReference>
<keyword evidence="2 5" id="KW-0032">Aminotransferase</keyword>
<dbReference type="InterPro" id="IPR015424">
    <property type="entry name" value="PyrdxlP-dep_Trfase"/>
</dbReference>
<dbReference type="InterPro" id="IPR015421">
    <property type="entry name" value="PyrdxlP-dep_Trfase_major"/>
</dbReference>
<dbReference type="Gene3D" id="3.40.640.10">
    <property type="entry name" value="Type I PLP-dependent aspartate aminotransferase-like (Major domain)"/>
    <property type="match status" value="1"/>
</dbReference>
<sequence>MKINNRLNNIPEYELSKIKSIKEELIKKGEEIIDFGVGDPDLPVDNSIIAEMIRSFDKNGFNNYPPYDGIKELKQGIIEYYRETFGVNLNMNEVLILIGSKEGINNLMPAVCDLGDYVIIPKPSYPVYEATAKLWGVIPYKLPLKENDDYLPNIKLIPQEIISRSKLFIINYPNNPTGAIANEAFYKEIIKFCYNNEIILCNDGAYNEIIRSGEKPLSVLQFDYKKNCIEFGTFSKIYNMTGFRIGYIVGNSQVIKAILKIKTNVDSGQFMPIQYAALKAIKLDRNYVNSIRYIYDRRIALAEDILSKHNINFYKNSGTFYLWCKVPKDYTTNEFCEELLKKSGIIVTPGYAFGNLSYGHFRISLTKDDKIIEKGLNKLDIY</sequence>
<comment type="cofactor">
    <cofactor evidence="1">
        <name>pyridoxal 5'-phosphate</name>
        <dbReference type="ChEBI" id="CHEBI:597326"/>
    </cofactor>
</comment>
<dbReference type="InterPro" id="IPR015422">
    <property type="entry name" value="PyrdxlP-dep_Trfase_small"/>
</dbReference>
<accession>A0A2T0B519</accession>
<dbReference type="OrthoDB" id="9802328at2"/>
<dbReference type="Proteomes" id="UP000239706">
    <property type="component" value="Unassembled WGS sequence"/>
</dbReference>
<reference evidence="5 6" key="1">
    <citation type="submission" date="2018-03" db="EMBL/GenBank/DDBJ databases">
        <title>Genome sequence of Clostridium liquoris DSM 100320.</title>
        <authorList>
            <person name="Poehlein A."/>
            <person name="Daniel R."/>
        </authorList>
    </citation>
    <scope>NUCLEOTIDE SEQUENCE [LARGE SCALE GENOMIC DNA]</scope>
    <source>
        <strain evidence="5 6">DSM 100320</strain>
    </source>
</reference>
<keyword evidence="3 5" id="KW-0808">Transferase</keyword>
<dbReference type="Pfam" id="PF00155">
    <property type="entry name" value="Aminotran_1_2"/>
    <property type="match status" value="1"/>
</dbReference>
<dbReference type="AlphaFoldDB" id="A0A2T0B519"/>
<proteinExistence type="predicted"/>
<dbReference type="Gene3D" id="3.90.1150.10">
    <property type="entry name" value="Aspartate Aminotransferase, domain 1"/>
    <property type="match status" value="1"/>
</dbReference>
<evidence type="ECO:0000259" key="4">
    <source>
        <dbReference type="Pfam" id="PF00155"/>
    </source>
</evidence>
<feature type="domain" description="Aminotransferase class I/classII large" evidence="4">
    <location>
        <begin position="31"/>
        <end position="378"/>
    </location>
</feature>
<evidence type="ECO:0000313" key="5">
    <source>
        <dbReference type="EMBL" id="PRR78988.1"/>
    </source>
</evidence>
<dbReference type="RefSeq" id="WP_106063330.1">
    <property type="nucleotide sequence ID" value="NZ_PVXO01000033.1"/>
</dbReference>
<dbReference type="EMBL" id="PVXO01000033">
    <property type="protein sequence ID" value="PRR78988.1"/>
    <property type="molecule type" value="Genomic_DNA"/>
</dbReference>
<dbReference type="InterPro" id="IPR050881">
    <property type="entry name" value="LL-DAP_aminotransferase"/>
</dbReference>
<dbReference type="EC" id="2.6.1.83" evidence="5"/>
<name>A0A2T0B519_9CLOT</name>
<evidence type="ECO:0000256" key="2">
    <source>
        <dbReference type="ARBA" id="ARBA00022576"/>
    </source>
</evidence>